<organism evidence="2 3">
    <name type="scientific">Actinomadura sediminis</name>
    <dbReference type="NCBI Taxonomy" id="1038904"/>
    <lineage>
        <taxon>Bacteria</taxon>
        <taxon>Bacillati</taxon>
        <taxon>Actinomycetota</taxon>
        <taxon>Actinomycetes</taxon>
        <taxon>Streptosporangiales</taxon>
        <taxon>Thermomonosporaceae</taxon>
        <taxon>Actinomadura</taxon>
    </lineage>
</organism>
<sequence length="243" mass="26469">MDVFDDLAAEFDRLDEVLTGLDAPDWERPSACAGWSIADVVLHLAQTNELVLASIEGRDSLLEREPGVALDDMMDRLVADDRGTAPGDLLARWRTSAYGSLDSLRTCDRGAKLTWVAAPLSPRTLATTRIAEHWAHALDITDPLGAAYPDTSRLRHIAWLAHRSLPYALSAAGVQAGPVRCELTGPDGERWEYGDPEAESVIRGPAAEFCRVGARRLPADRSTLVTDGPHAALALRHLRNYAL</sequence>
<dbReference type="EMBL" id="JBHTJA010000015">
    <property type="protein sequence ID" value="MFD0900913.1"/>
    <property type="molecule type" value="Genomic_DNA"/>
</dbReference>
<dbReference type="NCBIfam" id="TIGR03083">
    <property type="entry name" value="maleylpyruvate isomerase family mycothiol-dependent enzyme"/>
    <property type="match status" value="1"/>
</dbReference>
<dbReference type="SUPFAM" id="SSF109854">
    <property type="entry name" value="DinB/YfiT-like putative metalloenzymes"/>
    <property type="match status" value="1"/>
</dbReference>
<protein>
    <submittedName>
        <fullName evidence="2">Maleylpyruvate isomerase family mycothiol-dependent enzyme</fullName>
    </submittedName>
</protein>
<accession>A0ABW3EPM9</accession>
<comment type="caution">
    <text evidence="2">The sequence shown here is derived from an EMBL/GenBank/DDBJ whole genome shotgun (WGS) entry which is preliminary data.</text>
</comment>
<evidence type="ECO:0000313" key="3">
    <source>
        <dbReference type="Proteomes" id="UP001596972"/>
    </source>
</evidence>
<keyword evidence="3" id="KW-1185">Reference proteome</keyword>
<dbReference type="GO" id="GO:0016853">
    <property type="term" value="F:isomerase activity"/>
    <property type="evidence" value="ECO:0007669"/>
    <property type="project" value="UniProtKB-KW"/>
</dbReference>
<feature type="domain" description="Mycothiol-dependent maleylpyruvate isomerase metal-binding" evidence="1">
    <location>
        <begin position="7"/>
        <end position="140"/>
    </location>
</feature>
<dbReference type="RefSeq" id="WP_378297908.1">
    <property type="nucleotide sequence ID" value="NZ_JBHTJA010000015.1"/>
</dbReference>
<reference evidence="3" key="1">
    <citation type="journal article" date="2019" name="Int. J. Syst. Evol. Microbiol.">
        <title>The Global Catalogue of Microorganisms (GCM) 10K type strain sequencing project: providing services to taxonomists for standard genome sequencing and annotation.</title>
        <authorList>
            <consortium name="The Broad Institute Genomics Platform"/>
            <consortium name="The Broad Institute Genome Sequencing Center for Infectious Disease"/>
            <person name="Wu L."/>
            <person name="Ma J."/>
        </authorList>
    </citation>
    <scope>NUCLEOTIDE SEQUENCE [LARGE SCALE GENOMIC DNA]</scope>
    <source>
        <strain evidence="3">JCM 31202</strain>
    </source>
</reference>
<dbReference type="InterPro" id="IPR024344">
    <property type="entry name" value="MDMPI_metal-binding"/>
</dbReference>
<dbReference type="Pfam" id="PF11716">
    <property type="entry name" value="MDMPI_N"/>
    <property type="match status" value="1"/>
</dbReference>
<dbReference type="InterPro" id="IPR017517">
    <property type="entry name" value="Maleyloyr_isom"/>
</dbReference>
<dbReference type="Proteomes" id="UP001596972">
    <property type="component" value="Unassembled WGS sequence"/>
</dbReference>
<proteinExistence type="predicted"/>
<dbReference type="InterPro" id="IPR034660">
    <property type="entry name" value="DinB/YfiT-like"/>
</dbReference>
<name>A0ABW3EPM9_9ACTN</name>
<gene>
    <name evidence="2" type="ORF">ACFQ11_10965</name>
</gene>
<evidence type="ECO:0000313" key="2">
    <source>
        <dbReference type="EMBL" id="MFD0900913.1"/>
    </source>
</evidence>
<evidence type="ECO:0000259" key="1">
    <source>
        <dbReference type="Pfam" id="PF11716"/>
    </source>
</evidence>
<keyword evidence="2" id="KW-0413">Isomerase</keyword>
<dbReference type="Gene3D" id="1.20.120.450">
    <property type="entry name" value="dinb family like domain"/>
    <property type="match status" value="1"/>
</dbReference>